<dbReference type="GO" id="GO:0008233">
    <property type="term" value="F:peptidase activity"/>
    <property type="evidence" value="ECO:0007669"/>
    <property type="project" value="UniProtKB-KW"/>
</dbReference>
<protein>
    <recommendedName>
        <fullName evidence="1">N(6)-L-threonylcarbamoyladenine synthase</fullName>
        <ecNumber evidence="1">2.3.1.234</ecNumber>
    </recommendedName>
</protein>
<dbReference type="GO" id="GO:0046872">
    <property type="term" value="F:metal ion binding"/>
    <property type="evidence" value="ECO:0007669"/>
    <property type="project" value="UniProtKB-KW"/>
</dbReference>
<dbReference type="InterPro" id="IPR043129">
    <property type="entry name" value="ATPase_NBD"/>
</dbReference>
<dbReference type="RefSeq" id="WP_050004204.1">
    <property type="nucleotide sequence ID" value="NZ_CAUBBA010000001.1"/>
</dbReference>
<evidence type="ECO:0000256" key="2">
    <source>
        <dbReference type="ARBA" id="ARBA00022679"/>
    </source>
</evidence>
<accession>A0A0D8J4C6</accession>
<dbReference type="PANTHER" id="PTHR11735:SF11">
    <property type="entry name" value="TRNA THREONYLCARBAMOYLADENOSINE BIOSYNTHESIS PROTEIN TSAB"/>
    <property type="match status" value="1"/>
</dbReference>
<dbReference type="SUPFAM" id="SSF53067">
    <property type="entry name" value="Actin-like ATPase domain"/>
    <property type="match status" value="1"/>
</dbReference>
<evidence type="ECO:0000256" key="5">
    <source>
        <dbReference type="ARBA" id="ARBA00023315"/>
    </source>
</evidence>
<dbReference type="Proteomes" id="UP000449193">
    <property type="component" value="Unassembled WGS sequence"/>
</dbReference>
<evidence type="ECO:0000313" key="11">
    <source>
        <dbReference type="Proteomes" id="UP000449193"/>
    </source>
</evidence>
<keyword evidence="2" id="KW-0808">Transferase</keyword>
<dbReference type="Gene3D" id="3.30.420.40">
    <property type="match status" value="2"/>
</dbReference>
<evidence type="ECO:0000256" key="1">
    <source>
        <dbReference type="ARBA" id="ARBA00012156"/>
    </source>
</evidence>
<proteinExistence type="predicted"/>
<dbReference type="PRINTS" id="PR00789">
    <property type="entry name" value="OSIALOPTASE"/>
</dbReference>
<keyword evidence="5" id="KW-0012">Acyltransferase</keyword>
<reference evidence="8" key="1">
    <citation type="submission" date="2015-02" db="EMBL/GenBank/DDBJ databases">
        <title>A novel member of the family Ruminococcaceae isolated from human feces.</title>
        <authorList>
            <person name="Shkoporov A.N."/>
            <person name="Chaplin A.V."/>
            <person name="Motuzova O.V."/>
            <person name="Kafarskaia L.I."/>
            <person name="Khokhlova E.V."/>
            <person name="Efimov B.A."/>
        </authorList>
    </citation>
    <scope>NUCLEOTIDE SEQUENCE [LARGE SCALE GENOMIC DNA]</scope>
    <source>
        <strain evidence="8">585-1</strain>
    </source>
</reference>
<comment type="caution">
    <text evidence="8">The sequence shown here is derived from an EMBL/GenBank/DDBJ whole genome shotgun (WGS) entry which is preliminary data.</text>
</comment>
<organism evidence="8 10">
    <name type="scientific">Ruthenibacterium lactatiformans</name>
    <dbReference type="NCBI Taxonomy" id="1550024"/>
    <lineage>
        <taxon>Bacteria</taxon>
        <taxon>Bacillati</taxon>
        <taxon>Bacillota</taxon>
        <taxon>Clostridia</taxon>
        <taxon>Eubacteriales</taxon>
        <taxon>Oscillospiraceae</taxon>
        <taxon>Ruthenibacterium</taxon>
    </lineage>
</organism>
<dbReference type="PATRIC" id="fig|1550024.3.peg.157"/>
<dbReference type="GO" id="GO:0061711">
    <property type="term" value="F:tRNA N(6)-L-threonylcarbamoyladenine synthase activity"/>
    <property type="evidence" value="ECO:0007669"/>
    <property type="project" value="UniProtKB-EC"/>
</dbReference>
<name>A0A0D8J4C6_9FIRM</name>
<dbReference type="GO" id="GO:0005829">
    <property type="term" value="C:cytosol"/>
    <property type="evidence" value="ECO:0007669"/>
    <property type="project" value="TreeGrafter"/>
</dbReference>
<dbReference type="InterPro" id="IPR017861">
    <property type="entry name" value="KAE1/TsaD"/>
</dbReference>
<dbReference type="Pfam" id="PF00814">
    <property type="entry name" value="TsaD"/>
    <property type="match status" value="1"/>
</dbReference>
<evidence type="ECO:0000256" key="4">
    <source>
        <dbReference type="ARBA" id="ARBA00022723"/>
    </source>
</evidence>
<sequence length="312" mass="32861">MYTLGIDTSNYATSLAVFDTAAEEVVCDRKRFLPVKPGELGLRQSDAVFHHTAALPELLRELDAEFPLHRVDAVGVSEKPRPVEGSYMPCFLTGLAVAQGLALARGVPLVRTTHQQGHIAAALLSAAGASLFARRVLVFHISGGTTELLLCSGTSVVCRVGGSTDLYAGQAVDRIGVKLGFAFPAGAELSSLASECSEEIKPKVSVKGADCSFSGLENQCAALLEHGAAPAYVAKYCLSAVGQTVLRMICAAQEQYPGVPVVCAGGVMSSDIIRAYVQRTQPDIYFVPGRYSSDNAIGVAVLAAKEVQAWPM</sequence>
<evidence type="ECO:0000313" key="10">
    <source>
        <dbReference type="Proteomes" id="UP000032483"/>
    </source>
</evidence>
<dbReference type="InterPro" id="IPR000905">
    <property type="entry name" value="Gcp-like_dom"/>
</dbReference>
<dbReference type="EC" id="2.3.1.234" evidence="1"/>
<dbReference type="AlphaFoldDB" id="A0A0D8J4C6"/>
<dbReference type="PANTHER" id="PTHR11735">
    <property type="entry name" value="TRNA N6-ADENOSINE THREONYLCARBAMOYLTRANSFERASE"/>
    <property type="match status" value="1"/>
</dbReference>
<dbReference type="EMBL" id="WMZR01000003">
    <property type="protein sequence ID" value="MTS50562.1"/>
    <property type="molecule type" value="Genomic_DNA"/>
</dbReference>
<keyword evidence="8" id="KW-0645">Protease</keyword>
<keyword evidence="10" id="KW-1185">Reference proteome</keyword>
<feature type="domain" description="Gcp-like" evidence="7">
    <location>
        <begin position="48"/>
        <end position="298"/>
    </location>
</feature>
<dbReference type="EMBL" id="JXXK01000001">
    <property type="protein sequence ID" value="KJF41376.1"/>
    <property type="molecule type" value="Genomic_DNA"/>
</dbReference>
<keyword evidence="3" id="KW-0819">tRNA processing</keyword>
<evidence type="ECO:0000256" key="6">
    <source>
        <dbReference type="ARBA" id="ARBA00048117"/>
    </source>
</evidence>
<evidence type="ECO:0000256" key="3">
    <source>
        <dbReference type="ARBA" id="ARBA00022694"/>
    </source>
</evidence>
<reference evidence="9 11" key="2">
    <citation type="journal article" date="2019" name="Nat. Med.">
        <title>A library of human gut bacterial isolates paired with longitudinal multiomics data enables mechanistic microbiome research.</title>
        <authorList>
            <person name="Poyet M."/>
            <person name="Groussin M."/>
            <person name="Gibbons S.M."/>
            <person name="Avila-Pacheco J."/>
            <person name="Jiang X."/>
            <person name="Kearney S.M."/>
            <person name="Perrotta A.R."/>
            <person name="Berdy B."/>
            <person name="Zhao S."/>
            <person name="Lieberman T.D."/>
            <person name="Swanson P.K."/>
            <person name="Smith M."/>
            <person name="Roesemann S."/>
            <person name="Alexander J.E."/>
            <person name="Rich S.A."/>
            <person name="Livny J."/>
            <person name="Vlamakis H."/>
            <person name="Clish C."/>
            <person name="Bullock K."/>
            <person name="Deik A."/>
            <person name="Scott J."/>
            <person name="Pierce K.A."/>
            <person name="Xavier R.J."/>
            <person name="Alm E.J."/>
        </authorList>
    </citation>
    <scope>NUCLEOTIDE SEQUENCE [LARGE SCALE GENOMIC DNA]</scope>
    <source>
        <strain evidence="9 11">BIOML-A7</strain>
    </source>
</reference>
<dbReference type="Proteomes" id="UP000032483">
    <property type="component" value="Unassembled WGS sequence"/>
</dbReference>
<gene>
    <name evidence="9" type="ORF">GMD52_03295</name>
    <name evidence="8" type="ORF">TQ39_00705</name>
</gene>
<dbReference type="GO" id="GO:0006508">
    <property type="term" value="P:proteolysis"/>
    <property type="evidence" value="ECO:0007669"/>
    <property type="project" value="UniProtKB-KW"/>
</dbReference>
<comment type="catalytic activity">
    <reaction evidence="6">
        <text>L-threonylcarbamoyladenylate + adenosine(37) in tRNA = N(6)-L-threonylcarbamoyladenosine(37) in tRNA + AMP + H(+)</text>
        <dbReference type="Rhea" id="RHEA:37059"/>
        <dbReference type="Rhea" id="RHEA-COMP:10162"/>
        <dbReference type="Rhea" id="RHEA-COMP:10163"/>
        <dbReference type="ChEBI" id="CHEBI:15378"/>
        <dbReference type="ChEBI" id="CHEBI:73682"/>
        <dbReference type="ChEBI" id="CHEBI:74411"/>
        <dbReference type="ChEBI" id="CHEBI:74418"/>
        <dbReference type="ChEBI" id="CHEBI:456215"/>
        <dbReference type="EC" id="2.3.1.234"/>
    </reaction>
</comment>
<evidence type="ECO:0000313" key="9">
    <source>
        <dbReference type="EMBL" id="MTS50562.1"/>
    </source>
</evidence>
<dbReference type="GO" id="GO:0008033">
    <property type="term" value="P:tRNA processing"/>
    <property type="evidence" value="ECO:0007669"/>
    <property type="project" value="UniProtKB-KW"/>
</dbReference>
<keyword evidence="8" id="KW-0378">Hydrolase</keyword>
<keyword evidence="4" id="KW-0479">Metal-binding</keyword>
<dbReference type="GeneID" id="42855156"/>
<evidence type="ECO:0000313" key="8">
    <source>
        <dbReference type="EMBL" id="KJF41376.1"/>
    </source>
</evidence>
<evidence type="ECO:0000259" key="7">
    <source>
        <dbReference type="Pfam" id="PF00814"/>
    </source>
</evidence>